<dbReference type="RefSeq" id="WP_214421218.1">
    <property type="nucleotide sequence ID" value="NZ_JAXCMI010000007.1"/>
</dbReference>
<dbReference type="GO" id="GO:0051539">
    <property type="term" value="F:4 iron, 4 sulfur cluster binding"/>
    <property type="evidence" value="ECO:0007669"/>
    <property type="project" value="UniProtKB-KW"/>
</dbReference>
<dbReference type="SMART" id="SM00729">
    <property type="entry name" value="Elp3"/>
    <property type="match status" value="1"/>
</dbReference>
<evidence type="ECO:0000256" key="3">
    <source>
        <dbReference type="ARBA" id="ARBA00022691"/>
    </source>
</evidence>
<organism evidence="8 9">
    <name type="scientific">Methanospirillum purgamenti</name>
    <dbReference type="NCBI Taxonomy" id="2834276"/>
    <lineage>
        <taxon>Archaea</taxon>
        <taxon>Methanobacteriati</taxon>
        <taxon>Methanobacteriota</taxon>
        <taxon>Stenosarchaea group</taxon>
        <taxon>Methanomicrobia</taxon>
        <taxon>Methanomicrobiales</taxon>
        <taxon>Methanospirillaceae</taxon>
        <taxon>Methanospirillum</taxon>
    </lineage>
</organism>
<dbReference type="Proteomes" id="UP000680656">
    <property type="component" value="Chromosome"/>
</dbReference>
<dbReference type="InterPro" id="IPR020612">
    <property type="entry name" value="Methylthiotransferase_CS"/>
</dbReference>
<dbReference type="SFLD" id="SFLDG01082">
    <property type="entry name" value="B12-binding_domain_containing"/>
    <property type="match status" value="1"/>
</dbReference>
<dbReference type="CDD" id="cd01335">
    <property type="entry name" value="Radical_SAM"/>
    <property type="match status" value="1"/>
</dbReference>
<dbReference type="PANTHER" id="PTHR43409:SF17">
    <property type="entry name" value="METHYLTHIOTRANSFERASE MJ0865-RELATED"/>
    <property type="match status" value="1"/>
</dbReference>
<dbReference type="NCBIfam" id="TIGR04013">
    <property type="entry name" value="B12_SAM_MJ_1487"/>
    <property type="match status" value="1"/>
</dbReference>
<evidence type="ECO:0000256" key="6">
    <source>
        <dbReference type="ARBA" id="ARBA00023014"/>
    </source>
</evidence>
<dbReference type="InterPro" id="IPR023980">
    <property type="entry name" value="CHP04013_B12-bd/rSAM"/>
</dbReference>
<evidence type="ECO:0000256" key="1">
    <source>
        <dbReference type="ARBA" id="ARBA00001966"/>
    </source>
</evidence>
<dbReference type="GO" id="GO:0046872">
    <property type="term" value="F:metal ion binding"/>
    <property type="evidence" value="ECO:0007669"/>
    <property type="project" value="UniProtKB-KW"/>
</dbReference>
<dbReference type="KEGG" id="mrtj:KHC33_08215"/>
<dbReference type="InterPro" id="IPR007197">
    <property type="entry name" value="rSAM"/>
</dbReference>
<dbReference type="InterPro" id="IPR051198">
    <property type="entry name" value="BchE-like"/>
</dbReference>
<dbReference type="Gene3D" id="3.40.50.280">
    <property type="entry name" value="Cobalamin-binding domain"/>
    <property type="match status" value="1"/>
</dbReference>
<keyword evidence="5" id="KW-0408">Iron</keyword>
<dbReference type="SUPFAM" id="SSF102114">
    <property type="entry name" value="Radical SAM enzymes"/>
    <property type="match status" value="1"/>
</dbReference>
<dbReference type="Gene3D" id="3.80.30.20">
    <property type="entry name" value="tm_1862 like domain"/>
    <property type="match status" value="1"/>
</dbReference>
<accession>A0A8E7ELB4</accession>
<keyword evidence="9" id="KW-1185">Reference proteome</keyword>
<reference evidence="8 9" key="1">
    <citation type="submission" date="2021-05" db="EMBL/GenBank/DDBJ databases">
        <title>A novel Methanospirillum isolate from a pyrite-forming mixed culture.</title>
        <authorList>
            <person name="Bunk B."/>
            <person name="Sproer C."/>
            <person name="Spring S."/>
            <person name="Pester M."/>
        </authorList>
    </citation>
    <scope>NUCLEOTIDE SEQUENCE [LARGE SCALE GENOMIC DNA]</scope>
    <source>
        <strain evidence="8 9">J.3.6.1-F.2.7.3</strain>
    </source>
</reference>
<name>A0A8E7ELB4_9EURY</name>
<dbReference type="AlphaFoldDB" id="A0A8E7ELB4"/>
<dbReference type="InterPro" id="IPR023404">
    <property type="entry name" value="rSAM_horseshoe"/>
</dbReference>
<evidence type="ECO:0000313" key="9">
    <source>
        <dbReference type="Proteomes" id="UP000680656"/>
    </source>
</evidence>
<keyword evidence="6" id="KW-0411">Iron-sulfur</keyword>
<dbReference type="SFLD" id="SFLDS00029">
    <property type="entry name" value="Radical_SAM"/>
    <property type="match status" value="1"/>
</dbReference>
<evidence type="ECO:0000256" key="2">
    <source>
        <dbReference type="ARBA" id="ARBA00022485"/>
    </source>
</evidence>
<evidence type="ECO:0000259" key="7">
    <source>
        <dbReference type="PROSITE" id="PS51918"/>
    </source>
</evidence>
<dbReference type="PROSITE" id="PS51918">
    <property type="entry name" value="RADICAL_SAM"/>
    <property type="match status" value="1"/>
</dbReference>
<evidence type="ECO:0000313" key="8">
    <source>
        <dbReference type="EMBL" id="QVV90450.1"/>
    </source>
</evidence>
<sequence length="372" mass="41321">MRICWRTIPSQRNSMACLHVACERAGYHLNFVTRPEEDVTLYSLNSITGHLYIEEIQNADAITLIGGPHASARWKDLVSVADYVVVGEGEYTVPRLLESIEKNMPLPPGVATSSSYKPVDHTVYLDGNPSFGEYKGYIEISRGCPYGCTYCQTPRIFGRCMRHRSISSIVNLAKSFRDIRFLSPNALAYGTDGIHPDIRHISSLLKELAKLPEKKIFLGTFPGEIRPEFVTEDAIALISRYCSNTKVHIGAQSGADSTLKKIHRGHSLTKVWDAIYACTDVGLTPIVDIIVGFPDETDEELLETVSLCHEVSKIGYVHAHRFFPLPGTPLERGTSRDLIPEVVSTLGSLALSGRLTGSWNNPEIRFFSKIPK</sequence>
<evidence type="ECO:0000256" key="4">
    <source>
        <dbReference type="ARBA" id="ARBA00022723"/>
    </source>
</evidence>
<comment type="cofactor">
    <cofactor evidence="1">
        <name>[4Fe-4S] cluster</name>
        <dbReference type="ChEBI" id="CHEBI:49883"/>
    </cofactor>
</comment>
<feature type="domain" description="Radical SAM core" evidence="7">
    <location>
        <begin position="130"/>
        <end position="363"/>
    </location>
</feature>
<keyword evidence="4" id="KW-0479">Metal-binding</keyword>
<dbReference type="PANTHER" id="PTHR43409">
    <property type="entry name" value="ANAEROBIC MAGNESIUM-PROTOPORPHYRIN IX MONOMETHYL ESTER CYCLASE-RELATED"/>
    <property type="match status" value="1"/>
</dbReference>
<evidence type="ECO:0000256" key="5">
    <source>
        <dbReference type="ARBA" id="ARBA00023004"/>
    </source>
</evidence>
<keyword evidence="2" id="KW-0004">4Fe-4S</keyword>
<dbReference type="InterPro" id="IPR006638">
    <property type="entry name" value="Elp3/MiaA/NifB-like_rSAM"/>
</dbReference>
<dbReference type="InterPro" id="IPR058240">
    <property type="entry name" value="rSAM_sf"/>
</dbReference>
<gene>
    <name evidence="8" type="ORF">KHC33_08215</name>
</gene>
<dbReference type="GO" id="GO:0003824">
    <property type="term" value="F:catalytic activity"/>
    <property type="evidence" value="ECO:0007669"/>
    <property type="project" value="InterPro"/>
</dbReference>
<dbReference type="Pfam" id="PF04055">
    <property type="entry name" value="Radical_SAM"/>
    <property type="match status" value="1"/>
</dbReference>
<keyword evidence="3" id="KW-0949">S-adenosyl-L-methionine</keyword>
<protein>
    <submittedName>
        <fullName evidence="8">TIGR04013 family B12-binding domain/radical SAM domain-containing protein</fullName>
    </submittedName>
</protein>
<dbReference type="EMBL" id="CP075546">
    <property type="protein sequence ID" value="QVV90450.1"/>
    <property type="molecule type" value="Genomic_DNA"/>
</dbReference>
<dbReference type="PROSITE" id="PS01278">
    <property type="entry name" value="MTTASE_RADICAL"/>
    <property type="match status" value="1"/>
</dbReference>
<proteinExistence type="predicted"/>